<reference evidence="2 3" key="1">
    <citation type="submission" date="2018-10" db="EMBL/GenBank/DDBJ databases">
        <title>Genomic Encyclopedia of Archaeal and Bacterial Type Strains, Phase II (KMG-II): from individual species to whole genera.</title>
        <authorList>
            <person name="Goeker M."/>
        </authorList>
    </citation>
    <scope>NUCLEOTIDE SEQUENCE [LARGE SCALE GENOMIC DNA]</scope>
    <source>
        <strain evidence="2 3">DSM 15149</strain>
    </source>
</reference>
<name>A0ABX9SIX6_9GAMM</name>
<accession>A0ABX9SIX6</accession>
<dbReference type="InterPro" id="IPR005068">
    <property type="entry name" value="Phage_lambda_Stf-r2"/>
</dbReference>
<protein>
    <submittedName>
        <fullName evidence="2">Tail fiber-like repeat protein</fullName>
    </submittedName>
</protein>
<gene>
    <name evidence="2" type="ORF">BDD30_3651</name>
</gene>
<evidence type="ECO:0000313" key="3">
    <source>
        <dbReference type="Proteomes" id="UP000280955"/>
    </source>
</evidence>
<keyword evidence="3" id="KW-1185">Reference proteome</keyword>
<dbReference type="RefSeq" id="WP_015834674.1">
    <property type="nucleotide sequence ID" value="NC_012962.1"/>
</dbReference>
<evidence type="ECO:0000259" key="1">
    <source>
        <dbReference type="Pfam" id="PF25670"/>
    </source>
</evidence>
<dbReference type="EMBL" id="RBLJ01000004">
    <property type="protein sequence ID" value="RKS57013.1"/>
    <property type="molecule type" value="Genomic_DNA"/>
</dbReference>
<organism evidence="2 3">
    <name type="scientific">Photorhabdus asymbiotica</name>
    <dbReference type="NCBI Taxonomy" id="291112"/>
    <lineage>
        <taxon>Bacteria</taxon>
        <taxon>Pseudomonadati</taxon>
        <taxon>Pseudomonadota</taxon>
        <taxon>Gammaproteobacteria</taxon>
        <taxon>Enterobacterales</taxon>
        <taxon>Morganellaceae</taxon>
        <taxon>Photorhabdus</taxon>
    </lineage>
</organism>
<sequence length="733" mass="79864">MKPTNDFKAFSIGNNANVVSQERYEIDQSLKTGFPPNNITVHLLNKVLRQSSTITSVVANFIATYSGDDVLDNGDIAKLVVQLNRALEQKIAVEVPNASLTQKGVVQLTDKIGNSNTLAVTQKLVSDVNDNANNRLAKDQNGADIPDKNAFVKNIGLTETVELAKNAVSNNGGNYPGYFRFKQVETLPTERNATMLVSAQGARPTSEIVSYTFYNWYDNYIKTGIVRGSSVDTYGYTIDINGRRVFSVSPEGLIEAESANIKGNAKFKQVETIPNERNAVVLASESGGRPAGTMVSFALYNWYDNYVKTGIVRGGSVDTYGYSIDINGRRVFSVSPEGLIEAESVNIKGNAKFKQVETIPNERNAVVLASESGGRPAGTMVSFALYNWYDNYVKTGIVRGGSVDTYGYSIDINGRRVFSVSPAGQIEAASANIKGNAGVFNVTHDTGKHAYFQFFEGTKRTAYVGFPGDGSQDFDICNEKKSGKLTIGGELAAYINNNRVFSVSPAGQIEAASANLKGAGGVFNVTYDTGRHAYFQFIEGTKRTAYVGFPNDGSQDFDIYNEKISAKLTVGDRLKYNNNPIAIFNDNCIADTNGNLKVSSPVVSIYPDGNYELTREAEGMTVERIETGKYRISGCNGFAKDGAWGIHGGTIVPADSNGLNLIWVCELVDPSSGDITIECYHRQNKDAPIFAQNKRVKRINDDGEVIYYHDGELCDIPDGRVINVRVQLPEKSQ</sequence>
<feature type="domain" description="Phage tail protein C-terminal" evidence="1">
    <location>
        <begin position="587"/>
        <end position="730"/>
    </location>
</feature>
<proteinExistence type="predicted"/>
<comment type="caution">
    <text evidence="2">The sequence shown here is derived from an EMBL/GenBank/DDBJ whole genome shotgun (WGS) entry which is preliminary data.</text>
</comment>
<dbReference type="Pfam" id="PF03406">
    <property type="entry name" value="Phage_fiber_2"/>
    <property type="match status" value="1"/>
</dbReference>
<dbReference type="InterPro" id="IPR058008">
    <property type="entry name" value="Gp26_C"/>
</dbReference>
<dbReference type="Pfam" id="PF25670">
    <property type="entry name" value="Phage_tail_C_2"/>
    <property type="match status" value="1"/>
</dbReference>
<evidence type="ECO:0000313" key="2">
    <source>
        <dbReference type="EMBL" id="RKS57013.1"/>
    </source>
</evidence>
<dbReference type="Proteomes" id="UP000280955">
    <property type="component" value="Unassembled WGS sequence"/>
</dbReference>